<feature type="compositionally biased region" description="Polar residues" evidence="1">
    <location>
        <begin position="162"/>
        <end position="176"/>
    </location>
</feature>
<proteinExistence type="predicted"/>
<feature type="compositionally biased region" description="Basic and acidic residues" evidence="1">
    <location>
        <begin position="257"/>
        <end position="276"/>
    </location>
</feature>
<reference evidence="2 3" key="1">
    <citation type="journal article" date="2013" name="Proc. Natl. Acad. Sci. U.S.A.">
        <title>Genome of an arbuscular mycorrhizal fungus provides insight into the oldest plant symbiosis.</title>
        <authorList>
            <person name="Tisserant E."/>
            <person name="Malbreil M."/>
            <person name="Kuo A."/>
            <person name="Kohler A."/>
            <person name="Symeonidi A."/>
            <person name="Balestrini R."/>
            <person name="Charron P."/>
            <person name="Duensing N."/>
            <person name="Frei Dit Frey N."/>
            <person name="Gianinazzi-Pearson V."/>
            <person name="Gilbert L.B."/>
            <person name="Handa Y."/>
            <person name="Herr J.R."/>
            <person name="Hijri M."/>
            <person name="Koul R."/>
            <person name="Kawaguchi M."/>
            <person name="Krajinski F."/>
            <person name="Lammers P.J."/>
            <person name="Masclaux F.G."/>
            <person name="Murat C."/>
            <person name="Morin E."/>
            <person name="Ndikumana S."/>
            <person name="Pagni M."/>
            <person name="Petitpierre D."/>
            <person name="Requena N."/>
            <person name="Rosikiewicz P."/>
            <person name="Riley R."/>
            <person name="Saito K."/>
            <person name="San Clemente H."/>
            <person name="Shapiro H."/>
            <person name="van Tuinen D."/>
            <person name="Becard G."/>
            <person name="Bonfante P."/>
            <person name="Paszkowski U."/>
            <person name="Shachar-Hill Y.Y."/>
            <person name="Tuskan G.A."/>
            <person name="Young P.W."/>
            <person name="Sanders I.R."/>
            <person name="Henrissat B."/>
            <person name="Rensing S.A."/>
            <person name="Grigoriev I.V."/>
            <person name="Corradi N."/>
            <person name="Roux C."/>
            <person name="Martin F."/>
        </authorList>
    </citation>
    <scope>NUCLEOTIDE SEQUENCE [LARGE SCALE GENOMIC DNA]</scope>
    <source>
        <strain evidence="2 3">DAOM 197198</strain>
    </source>
</reference>
<reference evidence="2 3" key="2">
    <citation type="journal article" date="2018" name="New Phytol.">
        <title>High intraspecific genome diversity in the model arbuscular mycorrhizal symbiont Rhizophagus irregularis.</title>
        <authorList>
            <person name="Chen E.C.H."/>
            <person name="Morin E."/>
            <person name="Beaudet D."/>
            <person name="Noel J."/>
            <person name="Yildirir G."/>
            <person name="Ndikumana S."/>
            <person name="Charron P."/>
            <person name="St-Onge C."/>
            <person name="Giorgi J."/>
            <person name="Kruger M."/>
            <person name="Marton T."/>
            <person name="Ropars J."/>
            <person name="Grigoriev I.V."/>
            <person name="Hainaut M."/>
            <person name="Henrissat B."/>
            <person name="Roux C."/>
            <person name="Martin F."/>
            <person name="Corradi N."/>
        </authorList>
    </citation>
    <scope>NUCLEOTIDE SEQUENCE [LARGE SCALE GENOMIC DNA]</scope>
    <source>
        <strain evidence="2 3">DAOM 197198</strain>
    </source>
</reference>
<feature type="compositionally biased region" description="Basic residues" evidence="1">
    <location>
        <begin position="32"/>
        <end position="59"/>
    </location>
</feature>
<dbReference type="VEuPathDB" id="FungiDB:RhiirFUN_006783"/>
<evidence type="ECO:0000313" key="2">
    <source>
        <dbReference type="EMBL" id="POG72477.1"/>
    </source>
</evidence>
<feature type="compositionally biased region" description="Acidic residues" evidence="1">
    <location>
        <begin position="188"/>
        <end position="199"/>
    </location>
</feature>
<dbReference type="AlphaFoldDB" id="A0A2P4Q4A6"/>
<dbReference type="Proteomes" id="UP000018888">
    <property type="component" value="Unassembled WGS sequence"/>
</dbReference>
<protein>
    <submittedName>
        <fullName evidence="2">Uncharacterized protein</fullName>
    </submittedName>
</protein>
<gene>
    <name evidence="2" type="ORF">GLOIN_2v1773638</name>
</gene>
<dbReference type="EMBL" id="AUPC02000095">
    <property type="protein sequence ID" value="POG72477.1"/>
    <property type="molecule type" value="Genomic_DNA"/>
</dbReference>
<feature type="compositionally biased region" description="Basic and acidic residues" evidence="1">
    <location>
        <begin position="20"/>
        <end position="31"/>
    </location>
</feature>
<feature type="compositionally biased region" description="Basic and acidic residues" evidence="1">
    <location>
        <begin position="103"/>
        <end position="115"/>
    </location>
</feature>
<keyword evidence="3" id="KW-1185">Reference proteome</keyword>
<feature type="compositionally biased region" description="Basic residues" evidence="1">
    <location>
        <begin position="215"/>
        <end position="224"/>
    </location>
</feature>
<feature type="region of interest" description="Disordered" evidence="1">
    <location>
        <begin position="255"/>
        <end position="280"/>
    </location>
</feature>
<accession>A0A2P4Q4A6</accession>
<feature type="compositionally biased region" description="Basic residues" evidence="1">
    <location>
        <begin position="1"/>
        <end position="19"/>
    </location>
</feature>
<comment type="caution">
    <text evidence="2">The sequence shown here is derived from an EMBL/GenBank/DDBJ whole genome shotgun (WGS) entry which is preliminary data.</text>
</comment>
<evidence type="ECO:0000313" key="3">
    <source>
        <dbReference type="Proteomes" id="UP000018888"/>
    </source>
</evidence>
<feature type="compositionally biased region" description="Polar residues" evidence="1">
    <location>
        <begin position="61"/>
        <end position="73"/>
    </location>
</feature>
<organism evidence="2 3">
    <name type="scientific">Rhizophagus irregularis (strain DAOM 181602 / DAOM 197198 / MUCL 43194)</name>
    <name type="common">Arbuscular mycorrhizal fungus</name>
    <name type="synonym">Glomus intraradices</name>
    <dbReference type="NCBI Taxonomy" id="747089"/>
    <lineage>
        <taxon>Eukaryota</taxon>
        <taxon>Fungi</taxon>
        <taxon>Fungi incertae sedis</taxon>
        <taxon>Mucoromycota</taxon>
        <taxon>Glomeromycotina</taxon>
        <taxon>Glomeromycetes</taxon>
        <taxon>Glomerales</taxon>
        <taxon>Glomeraceae</taxon>
        <taxon>Rhizophagus</taxon>
    </lineage>
</organism>
<evidence type="ECO:0000256" key="1">
    <source>
        <dbReference type="SAM" id="MobiDB-lite"/>
    </source>
</evidence>
<name>A0A2P4Q4A6_RHIID</name>
<sequence length="433" mass="51498">MTHYSKNHKHTSKYNRGRRHSDNERRNDRNRSTHYRYKKIKYDKNHKHERSYYNRRHRSPSYDTSYNTSQSENSDSDSDDSLLHKKRLQNKREGNDNPRIIKRGREREETTERKKQSSSIEIIMTQKQEKTRKIASKYTEEGNSQSPNKVPFHLQIPDFISNERQTMPTTPSATERSMSRARTKYESSEEFSESEEESSSSELKSSYSKKEFRQKSAHQKSSKYLHVRDMPNDLRDALRAITEGVIYDIIHIRHKHQHEEHLKKSRNEKYQDEQTRQKNLNSRRNAKLISRARTMENLQAARDPLIQKFKESELAQIKKKSVFHLPEVSETDKEDSGGKRKIVVKELAWRLSTLQLFLRNYIDRLFAETSKVPKKWTRVYSSDFYEKETSAPFCAPKWTIRNYQGSLKDIVGRACKNRLSNVFPDKLVEDQEN</sequence>
<feature type="region of interest" description="Disordered" evidence="1">
    <location>
        <begin position="1"/>
        <end position="224"/>
    </location>
</feature>